<dbReference type="AlphaFoldDB" id="A0AA88AAM0"/>
<evidence type="ECO:0000259" key="4">
    <source>
        <dbReference type="PROSITE" id="PS50927"/>
    </source>
</evidence>
<keyword evidence="6" id="KW-1185">Reference proteome</keyword>
<dbReference type="GO" id="GO:0048544">
    <property type="term" value="P:recognition of pollen"/>
    <property type="evidence" value="ECO:0007669"/>
    <property type="project" value="InterPro"/>
</dbReference>
<dbReference type="InterPro" id="IPR001480">
    <property type="entry name" value="Bulb-type_lectin_dom"/>
</dbReference>
<dbReference type="InterPro" id="IPR051343">
    <property type="entry name" value="G-type_lectin_kinases/EP1-like"/>
</dbReference>
<dbReference type="InterPro" id="IPR000858">
    <property type="entry name" value="S_locus_glycoprot_dom"/>
</dbReference>
<reference evidence="5" key="1">
    <citation type="submission" date="2023-07" db="EMBL/GenBank/DDBJ databases">
        <title>draft genome sequence of fig (Ficus carica).</title>
        <authorList>
            <person name="Takahashi T."/>
            <person name="Nishimura K."/>
        </authorList>
    </citation>
    <scope>NUCLEOTIDE SEQUENCE</scope>
</reference>
<keyword evidence="2" id="KW-1015">Disulfide bond</keyword>
<evidence type="ECO:0000313" key="6">
    <source>
        <dbReference type="Proteomes" id="UP001187192"/>
    </source>
</evidence>
<dbReference type="Pfam" id="PF00954">
    <property type="entry name" value="S_locus_glycop"/>
    <property type="match status" value="1"/>
</dbReference>
<gene>
    <name evidence="5" type="ORF">TIFTF001_011521</name>
</gene>
<protein>
    <recommendedName>
        <fullName evidence="4">Bulb-type lectin domain-containing protein</fullName>
    </recommendedName>
</protein>
<dbReference type="FunFam" id="2.90.10.10:FF:000026">
    <property type="entry name" value="Serine/threonine-protein kinase"/>
    <property type="match status" value="1"/>
</dbReference>
<organism evidence="5 6">
    <name type="scientific">Ficus carica</name>
    <name type="common">Common fig</name>
    <dbReference type="NCBI Taxonomy" id="3494"/>
    <lineage>
        <taxon>Eukaryota</taxon>
        <taxon>Viridiplantae</taxon>
        <taxon>Streptophyta</taxon>
        <taxon>Embryophyta</taxon>
        <taxon>Tracheophyta</taxon>
        <taxon>Spermatophyta</taxon>
        <taxon>Magnoliopsida</taxon>
        <taxon>eudicotyledons</taxon>
        <taxon>Gunneridae</taxon>
        <taxon>Pentapetalae</taxon>
        <taxon>rosids</taxon>
        <taxon>fabids</taxon>
        <taxon>Rosales</taxon>
        <taxon>Moraceae</taxon>
        <taxon>Ficeae</taxon>
        <taxon>Ficus</taxon>
    </lineage>
</organism>
<evidence type="ECO:0000256" key="1">
    <source>
        <dbReference type="ARBA" id="ARBA00022729"/>
    </source>
</evidence>
<sequence>MSDTGNFILYNDVFDVVWESFEHPTDTILGGQILAAGAQLFASVSETNSSTGRFHLEMQEDGNLVLYLTNAENLPRDAYWATNTEFPNPAVWKIPDDASMLRHLRLNFSGILSIVDSFDRVLWSYDSFLSNTHTNKSMSTITTIYQATLDADGVFRLYSHIYGDQNGSVVLVWSALKNVCRVKGYCGLNSYCILDDNKQPSCVCQPGTEFADMNHKTFGCLRNYSIVGCTSNGKEVNITDYSLSKMDDLSFADFY</sequence>
<keyword evidence="3" id="KW-0325">Glycoprotein</keyword>
<feature type="domain" description="Bulb-type lectin" evidence="4">
    <location>
        <begin position="25"/>
        <end position="170"/>
    </location>
</feature>
<dbReference type="PROSITE" id="PS50927">
    <property type="entry name" value="BULB_LECTIN"/>
    <property type="match status" value="1"/>
</dbReference>
<name>A0AA88AAM0_FICCA</name>
<accession>A0AA88AAM0</accession>
<dbReference type="SUPFAM" id="SSF51110">
    <property type="entry name" value="alpha-D-mannose-specific plant lectins"/>
    <property type="match status" value="2"/>
</dbReference>
<proteinExistence type="predicted"/>
<comment type="caution">
    <text evidence="5">The sequence shown here is derived from an EMBL/GenBank/DDBJ whole genome shotgun (WGS) entry which is preliminary data.</text>
</comment>
<dbReference type="PANTHER" id="PTHR47976">
    <property type="entry name" value="G-TYPE LECTIN S-RECEPTOR-LIKE SERINE/THREONINE-PROTEIN KINASE SD2-5"/>
    <property type="match status" value="1"/>
</dbReference>
<evidence type="ECO:0000256" key="2">
    <source>
        <dbReference type="ARBA" id="ARBA00023157"/>
    </source>
</evidence>
<dbReference type="InterPro" id="IPR036426">
    <property type="entry name" value="Bulb-type_lectin_dom_sf"/>
</dbReference>
<dbReference type="Proteomes" id="UP001187192">
    <property type="component" value="Unassembled WGS sequence"/>
</dbReference>
<dbReference type="EMBL" id="BTGU01000014">
    <property type="protein sequence ID" value="GMN42313.1"/>
    <property type="molecule type" value="Genomic_DNA"/>
</dbReference>
<dbReference type="Gene3D" id="2.90.10.10">
    <property type="entry name" value="Bulb-type lectin domain"/>
    <property type="match status" value="1"/>
</dbReference>
<dbReference type="PANTHER" id="PTHR47976:SF27">
    <property type="entry name" value="RECEPTOR-LIKE SERINE_THREONINE-PROTEIN KINASE"/>
    <property type="match status" value="1"/>
</dbReference>
<evidence type="ECO:0000256" key="3">
    <source>
        <dbReference type="ARBA" id="ARBA00023180"/>
    </source>
</evidence>
<evidence type="ECO:0000313" key="5">
    <source>
        <dbReference type="EMBL" id="GMN42313.1"/>
    </source>
</evidence>
<keyword evidence="1" id="KW-0732">Signal</keyword>